<dbReference type="PRINTS" id="PR00412">
    <property type="entry name" value="EPOXHYDRLASE"/>
</dbReference>
<dbReference type="InterPro" id="IPR000073">
    <property type="entry name" value="AB_hydrolase_1"/>
</dbReference>
<evidence type="ECO:0000259" key="2">
    <source>
        <dbReference type="Pfam" id="PF00561"/>
    </source>
</evidence>
<feature type="domain" description="AB hydrolase-1" evidence="2">
    <location>
        <begin position="54"/>
        <end position="331"/>
    </location>
</feature>
<reference evidence="3 4" key="1">
    <citation type="submission" date="2024-04" db="EMBL/GenBank/DDBJ databases">
        <title>Draft genome sequence of Thalassolituus maritimus NBRC 116585.</title>
        <authorList>
            <person name="Miyakawa T."/>
            <person name="Kusuya Y."/>
            <person name="Miura T."/>
        </authorList>
    </citation>
    <scope>NUCLEOTIDE SEQUENCE [LARGE SCALE GENOMIC DNA]</scope>
    <source>
        <strain evidence="3 4">5NW40-0001</strain>
    </source>
</reference>
<evidence type="ECO:0000313" key="3">
    <source>
        <dbReference type="EMBL" id="GAA6144180.1"/>
    </source>
</evidence>
<dbReference type="RefSeq" id="WP_353293121.1">
    <property type="nucleotide sequence ID" value="NZ_BAABWH010000001.1"/>
</dbReference>
<dbReference type="Pfam" id="PF00561">
    <property type="entry name" value="Abhydrolase_1"/>
    <property type="match status" value="1"/>
</dbReference>
<evidence type="ECO:0000313" key="4">
    <source>
        <dbReference type="Proteomes" id="UP001481413"/>
    </source>
</evidence>
<comment type="caution">
    <text evidence="3">The sequence shown here is derived from an EMBL/GenBank/DDBJ whole genome shotgun (WGS) entry which is preliminary data.</text>
</comment>
<dbReference type="InterPro" id="IPR000639">
    <property type="entry name" value="Epox_hydrolase-like"/>
</dbReference>
<dbReference type="PANTHER" id="PTHR43329">
    <property type="entry name" value="EPOXIDE HYDROLASE"/>
    <property type="match status" value="1"/>
</dbReference>
<dbReference type="EMBL" id="BAABWH010000001">
    <property type="protein sequence ID" value="GAA6144180.1"/>
    <property type="molecule type" value="Genomic_DNA"/>
</dbReference>
<name>A0ABP9ZVL6_9GAMM</name>
<dbReference type="Proteomes" id="UP001481413">
    <property type="component" value="Unassembled WGS sequence"/>
</dbReference>
<dbReference type="SUPFAM" id="SSF53474">
    <property type="entry name" value="alpha/beta-Hydrolases"/>
    <property type="match status" value="1"/>
</dbReference>
<organism evidence="3 4">
    <name type="scientific">Thalassolituus maritimus</name>
    <dbReference type="NCBI Taxonomy" id="484498"/>
    <lineage>
        <taxon>Bacteria</taxon>
        <taxon>Pseudomonadati</taxon>
        <taxon>Pseudomonadota</taxon>
        <taxon>Gammaproteobacteria</taxon>
        <taxon>Oceanospirillales</taxon>
        <taxon>Oceanospirillaceae</taxon>
        <taxon>Thalassolituus</taxon>
    </lineage>
</organism>
<sequence length="349" mass="40029">MSLSIVTNTPLKKPPADYCAPEDARWFEIPGGKDSGKTMFYYDIQVGTDEPEAIVVLVHGNPETSYTYRRIRDALIESNKSVRIIAMDHIGFGLSDQADFEMVDMHHSDNLLQLVRHLDLTEVTLAVHDWGGPIGIGAFIQDPYRVKNLMVMNSTIFPMPKKGLTYRNYPHRILTWSLFPRLYPAFAWGGVAATAVTNGEPQGVLRMIYNATGNTLGHIMNTLPRNSPEYVWSQSLRSTANARSSMRKVKQTSRWGYGYRYNDHSYGVQDNSEFYRLMQERVPHFWRDCKAAGVFGQWDPCGKDEVIAQWHEALPKMKRLTRKYRDVGHFVEEKKWKEIAEDLIALNFS</sequence>
<dbReference type="Gene3D" id="3.40.50.1820">
    <property type="entry name" value="alpha/beta hydrolase"/>
    <property type="match status" value="1"/>
</dbReference>
<protein>
    <recommendedName>
        <fullName evidence="2">AB hydrolase-1 domain-containing protein</fullName>
    </recommendedName>
</protein>
<keyword evidence="1" id="KW-0378">Hydrolase</keyword>
<dbReference type="InterPro" id="IPR029058">
    <property type="entry name" value="AB_hydrolase_fold"/>
</dbReference>
<evidence type="ECO:0000256" key="1">
    <source>
        <dbReference type="ARBA" id="ARBA00022801"/>
    </source>
</evidence>
<gene>
    <name evidence="3" type="ORF">NBRC116585_02970</name>
</gene>
<proteinExistence type="predicted"/>
<accession>A0ABP9ZVL6</accession>
<keyword evidence="4" id="KW-1185">Reference proteome</keyword>